<evidence type="ECO:0000313" key="12">
    <source>
        <dbReference type="Proteomes" id="UP000617628"/>
    </source>
</evidence>
<organism evidence="11 12">
    <name type="scientific">Pelagicoccus mobilis</name>
    <dbReference type="NCBI Taxonomy" id="415221"/>
    <lineage>
        <taxon>Bacteria</taxon>
        <taxon>Pseudomonadati</taxon>
        <taxon>Verrucomicrobiota</taxon>
        <taxon>Opitutia</taxon>
        <taxon>Puniceicoccales</taxon>
        <taxon>Pelagicoccaceae</taxon>
        <taxon>Pelagicoccus</taxon>
    </lineage>
</organism>
<dbReference type="NCBIfam" id="TIGR00150">
    <property type="entry name" value="T6A_YjeE"/>
    <property type="match status" value="1"/>
</dbReference>
<reference evidence="11" key="1">
    <citation type="submission" date="2021-01" db="EMBL/GenBank/DDBJ databases">
        <title>Modified the classification status of verrucomicrobia.</title>
        <authorList>
            <person name="Feng X."/>
        </authorList>
    </citation>
    <scope>NUCLEOTIDE SEQUENCE</scope>
    <source>
        <strain evidence="11">KCTC 13126</strain>
    </source>
</reference>
<keyword evidence="12" id="KW-1185">Reference proteome</keyword>
<evidence type="ECO:0000256" key="6">
    <source>
        <dbReference type="ARBA" id="ARBA00022723"/>
    </source>
</evidence>
<comment type="subcellular location">
    <subcellularLocation>
        <location evidence="1">Cytoplasm</location>
    </subcellularLocation>
</comment>
<keyword evidence="9" id="KW-0460">Magnesium</keyword>
<evidence type="ECO:0000256" key="9">
    <source>
        <dbReference type="ARBA" id="ARBA00022842"/>
    </source>
</evidence>
<dbReference type="SUPFAM" id="SSF52540">
    <property type="entry name" value="P-loop containing nucleoside triphosphate hydrolases"/>
    <property type="match status" value="1"/>
</dbReference>
<comment type="caution">
    <text evidence="11">The sequence shown here is derived from an EMBL/GenBank/DDBJ whole genome shotgun (WGS) entry which is preliminary data.</text>
</comment>
<keyword evidence="5" id="KW-0819">tRNA processing</keyword>
<dbReference type="GO" id="GO:0005737">
    <property type="term" value="C:cytoplasm"/>
    <property type="evidence" value="ECO:0007669"/>
    <property type="project" value="UniProtKB-SubCell"/>
</dbReference>
<dbReference type="Proteomes" id="UP000617628">
    <property type="component" value="Unassembled WGS sequence"/>
</dbReference>
<dbReference type="Gene3D" id="3.40.50.300">
    <property type="entry name" value="P-loop containing nucleotide triphosphate hydrolases"/>
    <property type="match status" value="1"/>
</dbReference>
<dbReference type="PANTHER" id="PTHR33540:SF2">
    <property type="entry name" value="TRNA THREONYLCARBAMOYLADENOSINE BIOSYNTHESIS PROTEIN TSAE"/>
    <property type="match status" value="1"/>
</dbReference>
<keyword evidence="4" id="KW-0963">Cytoplasm</keyword>
<evidence type="ECO:0000256" key="3">
    <source>
        <dbReference type="ARBA" id="ARBA00019010"/>
    </source>
</evidence>
<dbReference type="GO" id="GO:0005524">
    <property type="term" value="F:ATP binding"/>
    <property type="evidence" value="ECO:0007669"/>
    <property type="project" value="UniProtKB-KW"/>
</dbReference>
<protein>
    <recommendedName>
        <fullName evidence="3">tRNA threonylcarbamoyladenosine biosynthesis protein TsaE</fullName>
    </recommendedName>
    <alternativeName>
        <fullName evidence="10">t(6)A37 threonylcarbamoyladenosine biosynthesis protein TsaE</fullName>
    </alternativeName>
</protein>
<comment type="similarity">
    <text evidence="2">Belongs to the TsaE family.</text>
</comment>
<dbReference type="EMBL" id="JAENIL010000065">
    <property type="protein sequence ID" value="MBK1879991.1"/>
    <property type="molecule type" value="Genomic_DNA"/>
</dbReference>
<evidence type="ECO:0000256" key="10">
    <source>
        <dbReference type="ARBA" id="ARBA00032441"/>
    </source>
</evidence>
<keyword evidence="8" id="KW-0067">ATP-binding</keyword>
<evidence type="ECO:0000256" key="7">
    <source>
        <dbReference type="ARBA" id="ARBA00022741"/>
    </source>
</evidence>
<dbReference type="GO" id="GO:0046872">
    <property type="term" value="F:metal ion binding"/>
    <property type="evidence" value="ECO:0007669"/>
    <property type="project" value="UniProtKB-KW"/>
</dbReference>
<dbReference type="InterPro" id="IPR027417">
    <property type="entry name" value="P-loop_NTPase"/>
</dbReference>
<dbReference type="GO" id="GO:0002949">
    <property type="term" value="P:tRNA threonylcarbamoyladenosine modification"/>
    <property type="evidence" value="ECO:0007669"/>
    <property type="project" value="InterPro"/>
</dbReference>
<keyword evidence="6" id="KW-0479">Metal-binding</keyword>
<dbReference type="Pfam" id="PF02367">
    <property type="entry name" value="TsaE"/>
    <property type="match status" value="1"/>
</dbReference>
<dbReference type="InterPro" id="IPR003442">
    <property type="entry name" value="T6A_TsaE"/>
</dbReference>
<proteinExistence type="inferred from homology"/>
<dbReference type="PANTHER" id="PTHR33540">
    <property type="entry name" value="TRNA THREONYLCARBAMOYLADENOSINE BIOSYNTHESIS PROTEIN TSAE"/>
    <property type="match status" value="1"/>
</dbReference>
<evidence type="ECO:0000256" key="1">
    <source>
        <dbReference type="ARBA" id="ARBA00004496"/>
    </source>
</evidence>
<gene>
    <name evidence="11" type="primary">tsaE</name>
    <name evidence="11" type="ORF">JIN87_24110</name>
</gene>
<sequence length="145" mass="16319">MSILDKLKSGITTSSPEETYSVAKELAHVLGDEAVLTLEGDLGAGKTTFVKGLAQAWSIQEAVTSPTFNIYNLYQGDRQLAHMDAYRLEESPEIWDELMLEELIYPPFCLAIEWPSKLPFIPWPITHNLHLTAKGEKRTITLENE</sequence>
<name>A0A934S3H0_9BACT</name>
<evidence type="ECO:0000256" key="2">
    <source>
        <dbReference type="ARBA" id="ARBA00007599"/>
    </source>
</evidence>
<evidence type="ECO:0000256" key="8">
    <source>
        <dbReference type="ARBA" id="ARBA00022840"/>
    </source>
</evidence>
<keyword evidence="7" id="KW-0547">Nucleotide-binding</keyword>
<dbReference type="AlphaFoldDB" id="A0A934S3H0"/>
<accession>A0A934S3H0</accession>
<dbReference type="RefSeq" id="WP_200358446.1">
    <property type="nucleotide sequence ID" value="NZ_JAENIL010000065.1"/>
</dbReference>
<evidence type="ECO:0000313" key="11">
    <source>
        <dbReference type="EMBL" id="MBK1879991.1"/>
    </source>
</evidence>
<evidence type="ECO:0000256" key="5">
    <source>
        <dbReference type="ARBA" id="ARBA00022694"/>
    </source>
</evidence>
<evidence type="ECO:0000256" key="4">
    <source>
        <dbReference type="ARBA" id="ARBA00022490"/>
    </source>
</evidence>